<gene>
    <name evidence="3" type="ORF">J1N51_03130</name>
</gene>
<dbReference type="EMBL" id="CP072110">
    <property type="protein sequence ID" value="QTH64486.1"/>
    <property type="molecule type" value="Genomic_DNA"/>
</dbReference>
<feature type="domain" description="NADP-dependent oxidoreductase" evidence="2">
    <location>
        <begin position="15"/>
        <end position="343"/>
    </location>
</feature>
<dbReference type="PANTHER" id="PTHR43364">
    <property type="entry name" value="NADH-SPECIFIC METHYLGLYOXAL REDUCTASE-RELATED"/>
    <property type="match status" value="1"/>
</dbReference>
<keyword evidence="4" id="KW-1185">Reference proteome</keyword>
<dbReference type="Pfam" id="PF00248">
    <property type="entry name" value="Aldo_ket_red"/>
    <property type="match status" value="1"/>
</dbReference>
<dbReference type="Gene3D" id="3.20.20.100">
    <property type="entry name" value="NADP-dependent oxidoreductase domain"/>
    <property type="match status" value="1"/>
</dbReference>
<evidence type="ECO:0000256" key="1">
    <source>
        <dbReference type="ARBA" id="ARBA00023002"/>
    </source>
</evidence>
<dbReference type="InterPro" id="IPR023210">
    <property type="entry name" value="NADP_OxRdtase_dom"/>
</dbReference>
<organism evidence="3 4">
    <name type="scientific">Psychrosphaera ytuae</name>
    <dbReference type="NCBI Taxonomy" id="2820710"/>
    <lineage>
        <taxon>Bacteria</taxon>
        <taxon>Pseudomonadati</taxon>
        <taxon>Pseudomonadota</taxon>
        <taxon>Gammaproteobacteria</taxon>
        <taxon>Alteromonadales</taxon>
        <taxon>Pseudoalteromonadaceae</taxon>
        <taxon>Psychrosphaera</taxon>
    </lineage>
</organism>
<dbReference type="AlphaFoldDB" id="A0A975HIP7"/>
<dbReference type="GO" id="GO:0016491">
    <property type="term" value="F:oxidoreductase activity"/>
    <property type="evidence" value="ECO:0007669"/>
    <property type="project" value="UniProtKB-KW"/>
</dbReference>
<accession>A0A975HIP7</accession>
<dbReference type="SUPFAM" id="SSF51430">
    <property type="entry name" value="NAD(P)-linked oxidoreductase"/>
    <property type="match status" value="1"/>
</dbReference>
<name>A0A975HIP7_9GAMM</name>
<dbReference type="RefSeq" id="WP_208832540.1">
    <property type="nucleotide sequence ID" value="NZ_CP072110.1"/>
</dbReference>
<sequence>MEYAKLGSSGIDVSNICLGSMTWGVQNSQQDADQQIEFAIDKGINFIDTAELYPVPPSGEKYGDTERIIGNWLARNKAQRQNLVLATKIAGNGLPWIRNAEDISGPAIIKSVDDSLQRLQTDYIDLYQLHWPNRTSPHFAKHRPNQVRFSEVSAAHETAVMHEILDALQTCIDAGKVKHCGLSDDTTWGINQYLKLSEKYQLPKMVSIQNEFSLLHSKDWPYLIENCIHENIAYLPWSPLAGGALSGKYLNGARPEGSRWTMSQRNGLFRDSEQSMNAVAEYKTLAEKNGYSAAQLALAWCKQVDGVTSTIIGATSIKQLNENINAFEITLDDVLLSEIDEILKRFPAPF</sequence>
<protein>
    <submittedName>
        <fullName evidence="3">Aldo/keto reductase</fullName>
    </submittedName>
</protein>
<proteinExistence type="predicted"/>
<keyword evidence="1" id="KW-0560">Oxidoreductase</keyword>
<dbReference type="Proteomes" id="UP000682739">
    <property type="component" value="Chromosome"/>
</dbReference>
<evidence type="ECO:0000313" key="3">
    <source>
        <dbReference type="EMBL" id="QTH64486.1"/>
    </source>
</evidence>
<reference evidence="3" key="1">
    <citation type="submission" date="2021-03" db="EMBL/GenBank/DDBJ databases">
        <title>Description of Psychrosphaera ytuae sp. nov. isolated from deep sea sediment of South China Sea.</title>
        <authorList>
            <person name="Zhang J."/>
            <person name="Xu X.-D."/>
        </authorList>
    </citation>
    <scope>NUCLEOTIDE SEQUENCE</scope>
    <source>
        <strain evidence="3">MTZ26</strain>
    </source>
</reference>
<evidence type="ECO:0000313" key="4">
    <source>
        <dbReference type="Proteomes" id="UP000682739"/>
    </source>
</evidence>
<dbReference type="PANTHER" id="PTHR43364:SF4">
    <property type="entry name" value="NAD(P)-LINKED OXIDOREDUCTASE SUPERFAMILY PROTEIN"/>
    <property type="match status" value="1"/>
</dbReference>
<dbReference type="KEGG" id="psym:J1N51_03130"/>
<dbReference type="InterPro" id="IPR036812">
    <property type="entry name" value="NAD(P)_OxRdtase_dom_sf"/>
</dbReference>
<evidence type="ECO:0000259" key="2">
    <source>
        <dbReference type="Pfam" id="PF00248"/>
    </source>
</evidence>
<dbReference type="InterPro" id="IPR050523">
    <property type="entry name" value="AKR_Detox_Biosynth"/>
</dbReference>
<dbReference type="CDD" id="cd19094">
    <property type="entry name" value="AKR_Tas-like"/>
    <property type="match status" value="1"/>
</dbReference>